<protein>
    <submittedName>
        <fullName evidence="3">DUF5344 family protein</fullName>
    </submittedName>
</protein>
<dbReference type="Pfam" id="PF17279">
    <property type="entry name" value="DUF5344"/>
    <property type="match status" value="1"/>
</dbReference>
<reference evidence="3" key="1">
    <citation type="submission" date="2022-12" db="EMBL/GenBank/DDBJ databases">
        <title>Draft Genome Sequences of Bacillus licheniformis and Bacillus paralicheniformis strains isolated from Irish skim milk powders.</title>
        <authorList>
            <person name="Lourenco A."/>
            <person name="Li F."/>
            <person name="Geraldine D."/>
            <person name="Tobin J.T."/>
            <person name="Butler F."/>
            <person name="Jordan K."/>
            <person name="Obrien T."/>
        </authorList>
    </citation>
    <scope>NUCLEOTIDE SEQUENCE</scope>
    <source>
        <strain evidence="3">3370</strain>
    </source>
</reference>
<dbReference type="InterPro" id="IPR046318">
    <property type="entry name" value="DUF5344"/>
</dbReference>
<evidence type="ECO:0000256" key="1">
    <source>
        <dbReference type="SAM" id="Coils"/>
    </source>
</evidence>
<keyword evidence="1" id="KW-0175">Coiled coil</keyword>
<name>A0AAW6KJJ1_9BACI</name>
<feature type="coiled-coil region" evidence="1">
    <location>
        <begin position="1"/>
        <end position="28"/>
    </location>
</feature>
<organism evidence="3 4">
    <name type="scientific">Bacillus paralicheniformis</name>
    <dbReference type="NCBI Taxonomy" id="1648923"/>
    <lineage>
        <taxon>Bacteria</taxon>
        <taxon>Bacillati</taxon>
        <taxon>Bacillota</taxon>
        <taxon>Bacilli</taxon>
        <taxon>Bacillales</taxon>
        <taxon>Bacillaceae</taxon>
        <taxon>Bacillus</taxon>
    </lineage>
</organism>
<evidence type="ECO:0000313" key="2">
    <source>
        <dbReference type="EMBL" id="MDE1455558.1"/>
    </source>
</evidence>
<accession>A0AAW6KJJ1</accession>
<dbReference type="AlphaFoldDB" id="A0AAW6KJJ1"/>
<proteinExistence type="predicted"/>
<comment type="caution">
    <text evidence="3">The sequence shown here is derived from an EMBL/GenBank/DDBJ whole genome shotgun (WGS) entry which is preliminary data.</text>
</comment>
<dbReference type="Proteomes" id="UP001216709">
    <property type="component" value="Unassembled WGS sequence"/>
</dbReference>
<dbReference type="RefSeq" id="WP_274686117.1">
    <property type="nucleotide sequence ID" value="NZ_JARAFO010000563.1"/>
</dbReference>
<dbReference type="EMBL" id="JARAFO010000917">
    <property type="protein sequence ID" value="MDE1455910.1"/>
    <property type="molecule type" value="Genomic_DNA"/>
</dbReference>
<evidence type="ECO:0000313" key="4">
    <source>
        <dbReference type="Proteomes" id="UP001216709"/>
    </source>
</evidence>
<dbReference type="EMBL" id="JARAFO010000563">
    <property type="protein sequence ID" value="MDE1455558.1"/>
    <property type="molecule type" value="Genomic_DNA"/>
</dbReference>
<gene>
    <name evidence="2" type="ORF">PVN32_26045</name>
    <name evidence="3" type="ORF">PVN32_27830</name>
</gene>
<sequence length="48" mass="5729">MNKIKKIEKEYEQLLKKYKEALSSVEKDAWSNIKVLIDTDKNISQKMK</sequence>
<evidence type="ECO:0000313" key="3">
    <source>
        <dbReference type="EMBL" id="MDE1455910.1"/>
    </source>
</evidence>